<gene>
    <name evidence="2" type="ORF">BJI67_03980</name>
</gene>
<feature type="region of interest" description="Disordered" evidence="1">
    <location>
        <begin position="1"/>
        <end position="24"/>
    </location>
</feature>
<dbReference type="EMBL" id="CP017448">
    <property type="protein sequence ID" value="AOV16341.1"/>
    <property type="molecule type" value="Genomic_DNA"/>
</dbReference>
<dbReference type="KEGG" id="aaeo:BJI67_03980"/>
<dbReference type="AlphaFoldDB" id="A0A1D8K5W2"/>
<evidence type="ECO:0000313" key="3">
    <source>
        <dbReference type="Proteomes" id="UP000095342"/>
    </source>
</evidence>
<reference evidence="2 3" key="1">
    <citation type="submission" date="2016-09" db="EMBL/GenBank/DDBJ databases">
        <title>Acidihalobacter prosperus V6 (DSM14174).</title>
        <authorList>
            <person name="Khaleque H.N."/>
            <person name="Ramsay J.P."/>
            <person name="Murphy R.J.T."/>
            <person name="Kaksonen A.H."/>
            <person name="Boxall N.J."/>
            <person name="Watkin E.L.J."/>
        </authorList>
    </citation>
    <scope>NUCLEOTIDE SEQUENCE [LARGE SCALE GENOMIC DNA]</scope>
    <source>
        <strain evidence="2 3">V6</strain>
    </source>
</reference>
<accession>A0A1D8K5W2</accession>
<protein>
    <submittedName>
        <fullName evidence="2">Uncharacterized protein</fullName>
    </submittedName>
</protein>
<sequence length="133" mass="14678">MDDIVVAPAPTSRVRKADLDEPPGPRLEQRLRRYLAALALPESLVDAWVEEASREEADGAEAFSRLRSLMAAHWREQVGDATMNDAAAAARFRVCRVFASEADGSRGCAPRVDVLFALPDIDRRTMVPEAWGE</sequence>
<proteinExistence type="predicted"/>
<dbReference type="RefSeq" id="WP_070071934.1">
    <property type="nucleotide sequence ID" value="NZ_CP017448.1"/>
</dbReference>
<evidence type="ECO:0000313" key="2">
    <source>
        <dbReference type="EMBL" id="AOV16341.1"/>
    </source>
</evidence>
<keyword evidence="3" id="KW-1185">Reference proteome</keyword>
<name>A0A1D8K5W2_9GAMM</name>
<evidence type="ECO:0000256" key="1">
    <source>
        <dbReference type="SAM" id="MobiDB-lite"/>
    </source>
</evidence>
<dbReference type="Proteomes" id="UP000095342">
    <property type="component" value="Chromosome"/>
</dbReference>
<organism evidence="2 3">
    <name type="scientific">Acidihalobacter aeolianus</name>
    <dbReference type="NCBI Taxonomy" id="2792603"/>
    <lineage>
        <taxon>Bacteria</taxon>
        <taxon>Pseudomonadati</taxon>
        <taxon>Pseudomonadota</taxon>
        <taxon>Gammaproteobacteria</taxon>
        <taxon>Chromatiales</taxon>
        <taxon>Ectothiorhodospiraceae</taxon>
        <taxon>Acidihalobacter</taxon>
    </lineage>
</organism>